<dbReference type="EMBL" id="CT868005">
    <property type="protein sequence ID" value="CAK59881.1"/>
    <property type="molecule type" value="Genomic_DNA"/>
</dbReference>
<reference evidence="1 2" key="1">
    <citation type="journal article" date="2006" name="Nature">
        <title>Global trends of whole-genome duplications revealed by the ciliate Paramecium tetraurelia.</title>
        <authorList>
            <consortium name="Genoscope"/>
            <person name="Aury J.-M."/>
            <person name="Jaillon O."/>
            <person name="Duret L."/>
            <person name="Noel B."/>
            <person name="Jubin C."/>
            <person name="Porcel B.M."/>
            <person name="Segurens B."/>
            <person name="Daubin V."/>
            <person name="Anthouard V."/>
            <person name="Aiach N."/>
            <person name="Arnaiz O."/>
            <person name="Billaut A."/>
            <person name="Beisson J."/>
            <person name="Blanc I."/>
            <person name="Bouhouche K."/>
            <person name="Camara F."/>
            <person name="Duharcourt S."/>
            <person name="Guigo R."/>
            <person name="Gogendeau D."/>
            <person name="Katinka M."/>
            <person name="Keller A.-M."/>
            <person name="Kissmehl R."/>
            <person name="Klotz C."/>
            <person name="Koll F."/>
            <person name="Le Moue A."/>
            <person name="Lepere C."/>
            <person name="Malinsky S."/>
            <person name="Nowacki M."/>
            <person name="Nowak J.K."/>
            <person name="Plattner H."/>
            <person name="Poulain J."/>
            <person name="Ruiz F."/>
            <person name="Serrano V."/>
            <person name="Zagulski M."/>
            <person name="Dessen P."/>
            <person name="Betermier M."/>
            <person name="Weissenbach J."/>
            <person name="Scarpelli C."/>
            <person name="Schachter V."/>
            <person name="Sperling L."/>
            <person name="Meyer E."/>
            <person name="Cohen J."/>
            <person name="Wincker P."/>
        </authorList>
    </citation>
    <scope>NUCLEOTIDE SEQUENCE [LARGE SCALE GENOMIC DNA]</scope>
    <source>
        <strain evidence="1 2">Stock d4-2</strain>
    </source>
</reference>
<name>A0BMW4_PARTE</name>
<sequence length="85" mass="10175">MPQIQLHYFNIKSIYLITSFQHYLEGIFGLYNNEYWENSVFTSIEILDLKKSLRLSSDFLLQMMIIIYGYQNEIENQQRVDNSIG</sequence>
<dbReference type="KEGG" id="ptm:GSPATT00030518001"/>
<keyword evidence="2" id="KW-1185">Reference proteome</keyword>
<protein>
    <submittedName>
        <fullName evidence="1">Uncharacterized protein</fullName>
    </submittedName>
</protein>
<dbReference type="GeneID" id="5013063"/>
<accession>A0BMW4</accession>
<gene>
    <name evidence="1" type="ORF">GSPATT00030518001</name>
</gene>
<dbReference type="HOGENOM" id="CLU_2517421_0_0_1"/>
<dbReference type="AlphaFoldDB" id="A0BMW4"/>
<proteinExistence type="predicted"/>
<dbReference type="RefSeq" id="XP_001427279.1">
    <property type="nucleotide sequence ID" value="XM_001427242.2"/>
</dbReference>
<organism evidence="1 2">
    <name type="scientific">Paramecium tetraurelia</name>
    <dbReference type="NCBI Taxonomy" id="5888"/>
    <lineage>
        <taxon>Eukaryota</taxon>
        <taxon>Sar</taxon>
        <taxon>Alveolata</taxon>
        <taxon>Ciliophora</taxon>
        <taxon>Intramacronucleata</taxon>
        <taxon>Oligohymenophorea</taxon>
        <taxon>Peniculida</taxon>
        <taxon>Parameciidae</taxon>
        <taxon>Paramecium</taxon>
    </lineage>
</organism>
<dbReference type="InParanoid" id="A0BMW4"/>
<dbReference type="Proteomes" id="UP000000600">
    <property type="component" value="Unassembled WGS sequence"/>
</dbReference>
<evidence type="ECO:0000313" key="2">
    <source>
        <dbReference type="Proteomes" id="UP000000600"/>
    </source>
</evidence>
<evidence type="ECO:0000313" key="1">
    <source>
        <dbReference type="EMBL" id="CAK59881.1"/>
    </source>
</evidence>